<name>A0A7Y6TX54_9BURK</name>
<evidence type="ECO:0000256" key="9">
    <source>
        <dbReference type="ARBA" id="ARBA00023237"/>
    </source>
</evidence>
<comment type="similarity">
    <text evidence="2 10 11">Belongs to the TonB-dependent receptor family.</text>
</comment>
<dbReference type="InterPro" id="IPR012910">
    <property type="entry name" value="Plug_dom"/>
</dbReference>
<comment type="subcellular location">
    <subcellularLocation>
        <location evidence="1 10">Cell outer membrane</location>
        <topology evidence="1 10">Multi-pass membrane protein</topology>
    </subcellularLocation>
</comment>
<keyword evidence="5 10" id="KW-0812">Transmembrane</keyword>
<feature type="signal peptide" evidence="13">
    <location>
        <begin position="1"/>
        <end position="28"/>
    </location>
</feature>
<dbReference type="InterPro" id="IPR036942">
    <property type="entry name" value="Beta-barrel_TonB_sf"/>
</dbReference>
<dbReference type="AlphaFoldDB" id="A0A7Y6TX54"/>
<comment type="caution">
    <text evidence="16">The sequence shown here is derived from an EMBL/GenBank/DDBJ whole genome shotgun (WGS) entry which is preliminary data.</text>
</comment>
<dbReference type="InterPro" id="IPR000531">
    <property type="entry name" value="Beta-barrel_TonB"/>
</dbReference>
<evidence type="ECO:0000256" key="12">
    <source>
        <dbReference type="SAM" id="MobiDB-lite"/>
    </source>
</evidence>
<feature type="chain" id="PRO_5031198119" evidence="13">
    <location>
        <begin position="29"/>
        <end position="692"/>
    </location>
</feature>
<feature type="compositionally biased region" description="Polar residues" evidence="12">
    <location>
        <begin position="27"/>
        <end position="48"/>
    </location>
</feature>
<keyword evidence="7 10" id="KW-0472">Membrane</keyword>
<evidence type="ECO:0000256" key="5">
    <source>
        <dbReference type="ARBA" id="ARBA00022692"/>
    </source>
</evidence>
<organism evidence="16 17">
    <name type="scientific">Piscinibacter koreensis</name>
    <dbReference type="NCBI Taxonomy" id="2742824"/>
    <lineage>
        <taxon>Bacteria</taxon>
        <taxon>Pseudomonadati</taxon>
        <taxon>Pseudomonadota</taxon>
        <taxon>Betaproteobacteria</taxon>
        <taxon>Burkholderiales</taxon>
        <taxon>Sphaerotilaceae</taxon>
        <taxon>Piscinibacter</taxon>
    </lineage>
</organism>
<evidence type="ECO:0000256" key="11">
    <source>
        <dbReference type="RuleBase" id="RU003357"/>
    </source>
</evidence>
<keyword evidence="17" id="KW-1185">Reference proteome</keyword>
<proteinExistence type="inferred from homology"/>
<feature type="region of interest" description="Disordered" evidence="12">
    <location>
        <begin position="27"/>
        <end position="50"/>
    </location>
</feature>
<evidence type="ECO:0000256" key="13">
    <source>
        <dbReference type="SAM" id="SignalP"/>
    </source>
</evidence>
<evidence type="ECO:0000313" key="16">
    <source>
        <dbReference type="EMBL" id="NUZ06681.1"/>
    </source>
</evidence>
<evidence type="ECO:0000256" key="10">
    <source>
        <dbReference type="PROSITE-ProRule" id="PRU01360"/>
    </source>
</evidence>
<dbReference type="InterPro" id="IPR039426">
    <property type="entry name" value="TonB-dep_rcpt-like"/>
</dbReference>
<evidence type="ECO:0000256" key="6">
    <source>
        <dbReference type="ARBA" id="ARBA00023077"/>
    </source>
</evidence>
<feature type="domain" description="TonB-dependent receptor-like beta-barrel" evidence="14">
    <location>
        <begin position="265"/>
        <end position="646"/>
    </location>
</feature>
<dbReference type="PANTHER" id="PTHR30069:SF40">
    <property type="entry name" value="TONB-DEPENDENT RECEPTOR NMB0964-RELATED"/>
    <property type="match status" value="1"/>
</dbReference>
<keyword evidence="6 11" id="KW-0798">TonB box</keyword>
<evidence type="ECO:0000256" key="1">
    <source>
        <dbReference type="ARBA" id="ARBA00004571"/>
    </source>
</evidence>
<keyword evidence="3 10" id="KW-0813">Transport</keyword>
<evidence type="ECO:0000313" key="17">
    <source>
        <dbReference type="Proteomes" id="UP000529637"/>
    </source>
</evidence>
<feature type="domain" description="TonB-dependent receptor plug" evidence="15">
    <location>
        <begin position="62"/>
        <end position="165"/>
    </location>
</feature>
<evidence type="ECO:0000259" key="14">
    <source>
        <dbReference type="Pfam" id="PF00593"/>
    </source>
</evidence>
<accession>A0A7Y6TX54</accession>
<keyword evidence="8 16" id="KW-0675">Receptor</keyword>
<dbReference type="SUPFAM" id="SSF56935">
    <property type="entry name" value="Porins"/>
    <property type="match status" value="1"/>
</dbReference>
<dbReference type="Gene3D" id="2.170.130.10">
    <property type="entry name" value="TonB-dependent receptor, plug domain"/>
    <property type="match status" value="1"/>
</dbReference>
<evidence type="ECO:0000256" key="7">
    <source>
        <dbReference type="ARBA" id="ARBA00023136"/>
    </source>
</evidence>
<dbReference type="GO" id="GO:0015344">
    <property type="term" value="F:siderophore uptake transmembrane transporter activity"/>
    <property type="evidence" value="ECO:0007669"/>
    <property type="project" value="TreeGrafter"/>
</dbReference>
<dbReference type="PROSITE" id="PS52016">
    <property type="entry name" value="TONB_DEPENDENT_REC_3"/>
    <property type="match status" value="1"/>
</dbReference>
<reference evidence="16 17" key="1">
    <citation type="submission" date="2020-06" db="EMBL/GenBank/DDBJ databases">
        <title>Schlegella sp. ID0723 isolated from air conditioner.</title>
        <authorList>
            <person name="Kim D.Y."/>
            <person name="Kim D.-U."/>
        </authorList>
    </citation>
    <scope>NUCLEOTIDE SEQUENCE [LARGE SCALE GENOMIC DNA]</scope>
    <source>
        <strain evidence="16 17">ID0723</strain>
    </source>
</reference>
<protein>
    <submittedName>
        <fullName evidence="16">TonB-dependent receptor</fullName>
    </submittedName>
</protein>
<dbReference type="GO" id="GO:0009279">
    <property type="term" value="C:cell outer membrane"/>
    <property type="evidence" value="ECO:0007669"/>
    <property type="project" value="UniProtKB-SubCell"/>
</dbReference>
<evidence type="ECO:0000256" key="2">
    <source>
        <dbReference type="ARBA" id="ARBA00009810"/>
    </source>
</evidence>
<dbReference type="Proteomes" id="UP000529637">
    <property type="component" value="Unassembled WGS sequence"/>
</dbReference>
<keyword evidence="4 10" id="KW-1134">Transmembrane beta strand</keyword>
<dbReference type="InterPro" id="IPR037066">
    <property type="entry name" value="Plug_dom_sf"/>
</dbReference>
<dbReference type="Pfam" id="PF00593">
    <property type="entry name" value="TonB_dep_Rec_b-barrel"/>
    <property type="match status" value="1"/>
</dbReference>
<evidence type="ECO:0000256" key="3">
    <source>
        <dbReference type="ARBA" id="ARBA00022448"/>
    </source>
</evidence>
<keyword evidence="13" id="KW-0732">Signal</keyword>
<evidence type="ECO:0000256" key="4">
    <source>
        <dbReference type="ARBA" id="ARBA00022452"/>
    </source>
</evidence>
<dbReference type="Pfam" id="PF07715">
    <property type="entry name" value="Plug"/>
    <property type="match status" value="1"/>
</dbReference>
<dbReference type="GO" id="GO:0044718">
    <property type="term" value="P:siderophore transmembrane transport"/>
    <property type="evidence" value="ECO:0007669"/>
    <property type="project" value="TreeGrafter"/>
</dbReference>
<keyword evidence="9 10" id="KW-0998">Cell outer membrane</keyword>
<evidence type="ECO:0000256" key="8">
    <source>
        <dbReference type="ARBA" id="ARBA00023170"/>
    </source>
</evidence>
<dbReference type="PANTHER" id="PTHR30069">
    <property type="entry name" value="TONB-DEPENDENT OUTER MEMBRANE RECEPTOR"/>
    <property type="match status" value="1"/>
</dbReference>
<gene>
    <name evidence="16" type="ORF">HQN59_13005</name>
</gene>
<dbReference type="Gene3D" id="2.40.170.20">
    <property type="entry name" value="TonB-dependent receptor, beta-barrel domain"/>
    <property type="match status" value="1"/>
</dbReference>
<sequence length="692" mass="73748">MPSQTISRRRRRLGTLTLALASVSPIHAQTTSPATPNASSNDTPTTTLAPVIVTGNPLGSTELASPVTALGGTELLLRRGTTLGETLNGLPGVSSTYFGPNANRPVIRGLDGDRIRILNNGGASIDASSLSFDHAVPIDPLVVERVEVLRGPGALLYGGNAIGGVVNAIDNRIPKYSLTGPSGSAEVRLGGADRERGGGAAVETGNGTFALHADAFKRETSDLRVPRYTPIDAEGDALDPTRHVRNSASRASGGAVGASYTYGSGYLGISGDTYDNRYGIVAEEDVIIRMKRDRVALAGEARDLNGPLRSISFHFSDTRYRHDEVEGSGEIGTTFKTSGSELRVQAQHAQIGPLRGVIGAQIEDFDFSALGEEAFVPSTKTRRRALFVLEELASPVGTLSVGFRVERASVSSKGDADMDEVRFGEATQRRFTLHSASIGDVVKLGGDWTLTGSLSSTARAPTSFELFANGVHAATGTYERGDPSLKVERGNNLDVAAQWKSGANRFRVGAYVARFSRFISLQPSGRTISQEGEDGPEDFPEYVFRPVRAKLAGIELEGSHRLLERLWTLDISGKLDYTRATQAGGEPLPRIAPLRAALALDAGTGPWRLRFEMESAARQRRVPDYDTSTAGYTLFNASVSHRFSIGGFEGNAFLKAINLGDKLAYSASTIETIRGLVPLPGRAVKAGLQVMF</sequence>
<dbReference type="EMBL" id="JABWMJ010000005">
    <property type="protein sequence ID" value="NUZ06681.1"/>
    <property type="molecule type" value="Genomic_DNA"/>
</dbReference>
<evidence type="ECO:0000259" key="15">
    <source>
        <dbReference type="Pfam" id="PF07715"/>
    </source>
</evidence>